<dbReference type="InterPro" id="IPR050172">
    <property type="entry name" value="SsuD_RutA_monooxygenase"/>
</dbReference>
<dbReference type="PANTHER" id="PTHR42847:SF8">
    <property type="entry name" value="CONSERVED PROTEIN"/>
    <property type="match status" value="1"/>
</dbReference>
<organism evidence="6 7">
    <name type="scientific">Barrientosiimonas humi</name>
    <dbReference type="NCBI Taxonomy" id="999931"/>
    <lineage>
        <taxon>Bacteria</taxon>
        <taxon>Bacillati</taxon>
        <taxon>Actinomycetota</taxon>
        <taxon>Actinomycetes</taxon>
        <taxon>Micrococcales</taxon>
        <taxon>Dermacoccaceae</taxon>
        <taxon>Barrientosiimonas</taxon>
    </lineage>
</organism>
<keyword evidence="7" id="KW-1185">Reference proteome</keyword>
<dbReference type="InterPro" id="IPR011251">
    <property type="entry name" value="Luciferase-like_dom"/>
</dbReference>
<dbReference type="Proteomes" id="UP000318336">
    <property type="component" value="Unassembled WGS sequence"/>
</dbReference>
<keyword evidence="3" id="KW-0560">Oxidoreductase</keyword>
<feature type="domain" description="Luciferase-like" evidence="5">
    <location>
        <begin position="1"/>
        <end position="309"/>
    </location>
</feature>
<dbReference type="GO" id="GO:0046306">
    <property type="term" value="P:alkanesulfonate catabolic process"/>
    <property type="evidence" value="ECO:0007669"/>
    <property type="project" value="TreeGrafter"/>
</dbReference>
<sequence length="338" mass="37988">MRFGAFVPQGWRMDLVGIDPADQWRVMRDLAQRFDAQEAWESIWVYDHFHTTPQPTEEATHEAWTLMAAFAAATDRVRLGQMCTCMSYREPAYLAKVAATVDAISGGRVEMGIGAGWYEHEWRAYGYGFPGAGERLARLREGVEIFRQMWTTGSATLDGKHYQVDGARCWPRPLQGTALPGSTRNGIPMWVAGGGERKTLRIAAEYADYTNFLGDLETFRHKSQVLAEHCRDIGRDVEEIVRSGNLNIHLGRDEREVNERIRAVQERFRAAGVSQDKVDAVAQQRDDLGAGTPEQVVEQLRALEQAGMTYAIVNFPEAAYDTSGIELFEREVVPALRS</sequence>
<keyword evidence="1" id="KW-0285">Flavoprotein</keyword>
<evidence type="ECO:0000259" key="5">
    <source>
        <dbReference type="Pfam" id="PF00296"/>
    </source>
</evidence>
<dbReference type="InterPro" id="IPR036661">
    <property type="entry name" value="Luciferase-like_sf"/>
</dbReference>
<evidence type="ECO:0000313" key="7">
    <source>
        <dbReference type="Proteomes" id="UP000318336"/>
    </source>
</evidence>
<proteinExistence type="predicted"/>
<dbReference type="PANTHER" id="PTHR42847">
    <property type="entry name" value="ALKANESULFONATE MONOOXYGENASE"/>
    <property type="match status" value="1"/>
</dbReference>
<dbReference type="SUPFAM" id="SSF51679">
    <property type="entry name" value="Bacterial luciferase-like"/>
    <property type="match status" value="1"/>
</dbReference>
<dbReference type="Pfam" id="PF00296">
    <property type="entry name" value="Bac_luciferase"/>
    <property type="match status" value="1"/>
</dbReference>
<accession>A0A542XDU2</accession>
<dbReference type="OrthoDB" id="143323at2"/>
<comment type="caution">
    <text evidence="6">The sequence shown here is derived from an EMBL/GenBank/DDBJ whole genome shotgun (WGS) entry which is preliminary data.</text>
</comment>
<evidence type="ECO:0000313" key="6">
    <source>
        <dbReference type="EMBL" id="TQL33964.1"/>
    </source>
</evidence>
<dbReference type="Gene3D" id="3.20.20.30">
    <property type="entry name" value="Luciferase-like domain"/>
    <property type="match status" value="1"/>
</dbReference>
<dbReference type="InterPro" id="IPR019952">
    <property type="entry name" value="F420_OxRdatse_Rv1855c_pred"/>
</dbReference>
<gene>
    <name evidence="6" type="ORF">FB554_2121</name>
</gene>
<reference evidence="6 7" key="1">
    <citation type="submission" date="2019-06" db="EMBL/GenBank/DDBJ databases">
        <title>Sequencing the genomes of 1000 actinobacteria strains.</title>
        <authorList>
            <person name="Klenk H.-P."/>
        </authorList>
    </citation>
    <scope>NUCLEOTIDE SEQUENCE [LARGE SCALE GENOMIC DNA]</scope>
    <source>
        <strain evidence="6 7">DSM 24617</strain>
    </source>
</reference>
<dbReference type="AlphaFoldDB" id="A0A542XDU2"/>
<evidence type="ECO:0000256" key="4">
    <source>
        <dbReference type="ARBA" id="ARBA00023033"/>
    </source>
</evidence>
<keyword evidence="4" id="KW-0503">Monooxygenase</keyword>
<dbReference type="GO" id="GO:0008726">
    <property type="term" value="F:alkanesulfonate monooxygenase activity"/>
    <property type="evidence" value="ECO:0007669"/>
    <property type="project" value="TreeGrafter"/>
</dbReference>
<dbReference type="EMBL" id="VFOK01000001">
    <property type="protein sequence ID" value="TQL33964.1"/>
    <property type="molecule type" value="Genomic_DNA"/>
</dbReference>
<dbReference type="NCBIfam" id="TIGR03560">
    <property type="entry name" value="F420_Rv1855c"/>
    <property type="match status" value="1"/>
</dbReference>
<evidence type="ECO:0000256" key="1">
    <source>
        <dbReference type="ARBA" id="ARBA00022630"/>
    </source>
</evidence>
<evidence type="ECO:0000256" key="3">
    <source>
        <dbReference type="ARBA" id="ARBA00023002"/>
    </source>
</evidence>
<name>A0A542XDU2_9MICO</name>
<dbReference type="RefSeq" id="WP_142005921.1">
    <property type="nucleotide sequence ID" value="NZ_CAJTBP010000001.1"/>
</dbReference>
<protein>
    <submittedName>
        <fullName evidence="6">F420-dependent oxidoreductase-like protein</fullName>
    </submittedName>
</protein>
<evidence type="ECO:0000256" key="2">
    <source>
        <dbReference type="ARBA" id="ARBA00022643"/>
    </source>
</evidence>
<keyword evidence="2" id="KW-0288">FMN</keyword>